<accession>A0A1C7N0V0</accession>
<dbReference type="EMBL" id="LUGH01000826">
    <property type="protein sequence ID" value="OBZ82618.1"/>
    <property type="molecule type" value="Genomic_DNA"/>
</dbReference>
<dbReference type="InParanoid" id="A0A1C7N0V0"/>
<keyword evidence="3" id="KW-1185">Reference proteome</keyword>
<dbReference type="Proteomes" id="UP000093000">
    <property type="component" value="Unassembled WGS sequence"/>
</dbReference>
<feature type="transmembrane region" description="Helical" evidence="1">
    <location>
        <begin position="44"/>
        <end position="62"/>
    </location>
</feature>
<organism evidence="2 3">
    <name type="scientific">Choanephora cucurbitarum</name>
    <dbReference type="NCBI Taxonomy" id="101091"/>
    <lineage>
        <taxon>Eukaryota</taxon>
        <taxon>Fungi</taxon>
        <taxon>Fungi incertae sedis</taxon>
        <taxon>Mucoromycota</taxon>
        <taxon>Mucoromycotina</taxon>
        <taxon>Mucoromycetes</taxon>
        <taxon>Mucorales</taxon>
        <taxon>Mucorineae</taxon>
        <taxon>Choanephoraceae</taxon>
        <taxon>Choanephoroideae</taxon>
        <taxon>Choanephora</taxon>
    </lineage>
</organism>
<proteinExistence type="predicted"/>
<sequence>MYPISLLDCNLQVCAMSIFKSTHFINNRLKANYHSLYKHDNDSMSIQCVVILLISVTWSVGFKNVND</sequence>
<evidence type="ECO:0000313" key="2">
    <source>
        <dbReference type="EMBL" id="OBZ82618.1"/>
    </source>
</evidence>
<name>A0A1C7N0V0_9FUNG</name>
<keyword evidence="1" id="KW-0812">Transmembrane</keyword>
<reference evidence="2 3" key="1">
    <citation type="submission" date="2016-03" db="EMBL/GenBank/DDBJ databases">
        <title>Choanephora cucurbitarum.</title>
        <authorList>
            <person name="Min B."/>
            <person name="Park H."/>
            <person name="Park J.-H."/>
            <person name="Shin H.-D."/>
            <person name="Choi I.-G."/>
        </authorList>
    </citation>
    <scope>NUCLEOTIDE SEQUENCE [LARGE SCALE GENOMIC DNA]</scope>
    <source>
        <strain evidence="2 3">KUS-F28377</strain>
    </source>
</reference>
<keyword evidence="1" id="KW-1133">Transmembrane helix</keyword>
<protein>
    <submittedName>
        <fullName evidence="2">Uncharacterized protein</fullName>
    </submittedName>
</protein>
<keyword evidence="1" id="KW-0472">Membrane</keyword>
<comment type="caution">
    <text evidence="2">The sequence shown here is derived from an EMBL/GenBank/DDBJ whole genome shotgun (WGS) entry which is preliminary data.</text>
</comment>
<dbReference type="AlphaFoldDB" id="A0A1C7N0V0"/>
<evidence type="ECO:0000313" key="3">
    <source>
        <dbReference type="Proteomes" id="UP000093000"/>
    </source>
</evidence>
<evidence type="ECO:0000256" key="1">
    <source>
        <dbReference type="SAM" id="Phobius"/>
    </source>
</evidence>
<gene>
    <name evidence="2" type="ORF">A0J61_09329</name>
</gene>